<dbReference type="AlphaFoldDB" id="A0A7W9GPY7"/>
<evidence type="ECO:0008006" key="3">
    <source>
        <dbReference type="Google" id="ProtNLM"/>
    </source>
</evidence>
<comment type="caution">
    <text evidence="1">The sequence shown here is derived from an EMBL/GenBank/DDBJ whole genome shotgun (WGS) entry which is preliminary data.</text>
</comment>
<gene>
    <name evidence="1" type="ORF">HD601_002248</name>
</gene>
<keyword evidence="2" id="KW-1185">Reference proteome</keyword>
<dbReference type="SUPFAM" id="SSF54593">
    <property type="entry name" value="Glyoxalase/Bleomycin resistance protein/Dihydroxybiphenyl dioxygenase"/>
    <property type="match status" value="1"/>
</dbReference>
<accession>A0A7W9GPY7</accession>
<dbReference type="Proteomes" id="UP000542813">
    <property type="component" value="Unassembled WGS sequence"/>
</dbReference>
<protein>
    <recommendedName>
        <fullName evidence="3">VOC family protein</fullName>
    </recommendedName>
</protein>
<dbReference type="RefSeq" id="WP_184821887.1">
    <property type="nucleotide sequence ID" value="NZ_JACHMM010000001.1"/>
</dbReference>
<dbReference type="EMBL" id="JACHMM010000001">
    <property type="protein sequence ID" value="MBB5787673.1"/>
    <property type="molecule type" value="Genomic_DNA"/>
</dbReference>
<name>A0A7W9GPY7_9ACTN</name>
<sequence>MTEPVLTARPVRRTPHVEQWVLIIEALGGVATGSGVAAGSDGVELALGGGRVAVVRADEPGTELGFTAPDLLALAEQCERNGLATVSAGGRLEVTGPDGLRLHVDERPDTAPVPGADPALSALPLWYTPDVPGAAGVLDRLGLTVRIAAHSGTWVDFTAPGGGLVAAHGPEPTGVQLSFEYDGDVRALAERLVRHGLGATVVDENYGLTVRLPDPDGGRDIYVNQTQSDLHGFRRAGS</sequence>
<dbReference type="InterPro" id="IPR029068">
    <property type="entry name" value="Glyas_Bleomycin-R_OHBP_Dase"/>
</dbReference>
<organism evidence="1 2">
    <name type="scientific">Jiangella mangrovi</name>
    <dbReference type="NCBI Taxonomy" id="1524084"/>
    <lineage>
        <taxon>Bacteria</taxon>
        <taxon>Bacillati</taxon>
        <taxon>Actinomycetota</taxon>
        <taxon>Actinomycetes</taxon>
        <taxon>Jiangellales</taxon>
        <taxon>Jiangellaceae</taxon>
        <taxon>Jiangella</taxon>
    </lineage>
</organism>
<evidence type="ECO:0000313" key="2">
    <source>
        <dbReference type="Proteomes" id="UP000542813"/>
    </source>
</evidence>
<evidence type="ECO:0000313" key="1">
    <source>
        <dbReference type="EMBL" id="MBB5787673.1"/>
    </source>
</evidence>
<proteinExistence type="predicted"/>
<reference evidence="1 2" key="1">
    <citation type="submission" date="2020-08" db="EMBL/GenBank/DDBJ databases">
        <title>Sequencing the genomes of 1000 actinobacteria strains.</title>
        <authorList>
            <person name="Klenk H.-P."/>
        </authorList>
    </citation>
    <scope>NUCLEOTIDE SEQUENCE [LARGE SCALE GENOMIC DNA]</scope>
    <source>
        <strain evidence="1 2">DSM 102122</strain>
    </source>
</reference>